<dbReference type="SUPFAM" id="SSF53335">
    <property type="entry name" value="S-adenosyl-L-methionine-dependent methyltransferases"/>
    <property type="match status" value="1"/>
</dbReference>
<dbReference type="InterPro" id="IPR002877">
    <property type="entry name" value="RNA_MeTrfase_FtsJ_dom"/>
</dbReference>
<keyword evidence="5" id="KW-0808">Transferase</keyword>
<dbReference type="OrthoDB" id="20105at2759"/>
<evidence type="ECO:0000256" key="9">
    <source>
        <dbReference type="ARBA" id="ARBA00041184"/>
    </source>
</evidence>
<organism evidence="12 13">
    <name type="scientific">Manduca sexta</name>
    <name type="common">Tobacco hawkmoth</name>
    <name type="synonym">Tobacco hornworm</name>
    <dbReference type="NCBI Taxonomy" id="7130"/>
    <lineage>
        <taxon>Eukaryota</taxon>
        <taxon>Metazoa</taxon>
        <taxon>Ecdysozoa</taxon>
        <taxon>Arthropoda</taxon>
        <taxon>Hexapoda</taxon>
        <taxon>Insecta</taxon>
        <taxon>Pterygota</taxon>
        <taxon>Neoptera</taxon>
        <taxon>Endopterygota</taxon>
        <taxon>Lepidoptera</taxon>
        <taxon>Glossata</taxon>
        <taxon>Ditrysia</taxon>
        <taxon>Bombycoidea</taxon>
        <taxon>Sphingidae</taxon>
        <taxon>Sphinginae</taxon>
        <taxon>Sphingini</taxon>
        <taxon>Manduca</taxon>
    </lineage>
</organism>
<dbReference type="Gene3D" id="3.40.50.150">
    <property type="entry name" value="Vaccinia Virus protein VP39"/>
    <property type="match status" value="1"/>
</dbReference>
<keyword evidence="6 10" id="KW-0949">S-adenosyl-L-methionine</keyword>
<name>A0A921Z2I4_MANSE</name>
<evidence type="ECO:0000256" key="4">
    <source>
        <dbReference type="ARBA" id="ARBA00022603"/>
    </source>
</evidence>
<keyword evidence="3" id="KW-0698">rRNA processing</keyword>
<evidence type="ECO:0000313" key="13">
    <source>
        <dbReference type="Proteomes" id="UP000791440"/>
    </source>
</evidence>
<evidence type="ECO:0000256" key="1">
    <source>
        <dbReference type="ARBA" id="ARBA00004173"/>
    </source>
</evidence>
<comment type="caution">
    <text evidence="12">The sequence shown here is derived from an EMBL/GenBank/DDBJ whole genome shotgun (WGS) entry which is preliminary data.</text>
</comment>
<dbReference type="InterPro" id="IPR050082">
    <property type="entry name" value="RNA_methyltr_RlmE"/>
</dbReference>
<dbReference type="HAMAP" id="MF_01547">
    <property type="entry name" value="RNA_methyltr_E"/>
    <property type="match status" value="1"/>
</dbReference>
<reference evidence="12" key="1">
    <citation type="journal article" date="2016" name="Insect Biochem. Mol. Biol.">
        <title>Multifaceted biological insights from a draft genome sequence of the tobacco hornworm moth, Manduca sexta.</title>
        <authorList>
            <person name="Kanost M.R."/>
            <person name="Arrese E.L."/>
            <person name="Cao X."/>
            <person name="Chen Y.R."/>
            <person name="Chellapilla S."/>
            <person name="Goldsmith M.R."/>
            <person name="Grosse-Wilde E."/>
            <person name="Heckel D.G."/>
            <person name="Herndon N."/>
            <person name="Jiang H."/>
            <person name="Papanicolaou A."/>
            <person name="Qu J."/>
            <person name="Soulages J.L."/>
            <person name="Vogel H."/>
            <person name="Walters J."/>
            <person name="Waterhouse R.M."/>
            <person name="Ahn S.J."/>
            <person name="Almeida F.C."/>
            <person name="An C."/>
            <person name="Aqrawi P."/>
            <person name="Bretschneider A."/>
            <person name="Bryant W.B."/>
            <person name="Bucks S."/>
            <person name="Chao H."/>
            <person name="Chevignon G."/>
            <person name="Christen J.M."/>
            <person name="Clarke D.F."/>
            <person name="Dittmer N.T."/>
            <person name="Ferguson L.C.F."/>
            <person name="Garavelou S."/>
            <person name="Gordon K.H.J."/>
            <person name="Gunaratna R.T."/>
            <person name="Han Y."/>
            <person name="Hauser F."/>
            <person name="He Y."/>
            <person name="Heidel-Fischer H."/>
            <person name="Hirsh A."/>
            <person name="Hu Y."/>
            <person name="Jiang H."/>
            <person name="Kalra D."/>
            <person name="Klinner C."/>
            <person name="Konig C."/>
            <person name="Kovar C."/>
            <person name="Kroll A.R."/>
            <person name="Kuwar S.S."/>
            <person name="Lee S.L."/>
            <person name="Lehman R."/>
            <person name="Li K."/>
            <person name="Li Z."/>
            <person name="Liang H."/>
            <person name="Lovelace S."/>
            <person name="Lu Z."/>
            <person name="Mansfield J.H."/>
            <person name="McCulloch K.J."/>
            <person name="Mathew T."/>
            <person name="Morton B."/>
            <person name="Muzny D.M."/>
            <person name="Neunemann D."/>
            <person name="Ongeri F."/>
            <person name="Pauchet Y."/>
            <person name="Pu L.L."/>
            <person name="Pyrousis I."/>
            <person name="Rao X.J."/>
            <person name="Redding A."/>
            <person name="Roesel C."/>
            <person name="Sanchez-Gracia A."/>
            <person name="Schaack S."/>
            <person name="Shukla A."/>
            <person name="Tetreau G."/>
            <person name="Wang Y."/>
            <person name="Xiong G.H."/>
            <person name="Traut W."/>
            <person name="Walsh T.K."/>
            <person name="Worley K.C."/>
            <person name="Wu D."/>
            <person name="Wu W."/>
            <person name="Wu Y.Q."/>
            <person name="Zhang X."/>
            <person name="Zou Z."/>
            <person name="Zucker H."/>
            <person name="Briscoe A.D."/>
            <person name="Burmester T."/>
            <person name="Clem R.J."/>
            <person name="Feyereisen R."/>
            <person name="Grimmelikhuijzen C.J.P."/>
            <person name="Hamodrakas S.J."/>
            <person name="Hansson B.S."/>
            <person name="Huguet E."/>
            <person name="Jermiin L.S."/>
            <person name="Lan Q."/>
            <person name="Lehman H.K."/>
            <person name="Lorenzen M."/>
            <person name="Merzendorfer H."/>
            <person name="Michalopoulos I."/>
            <person name="Morton D.B."/>
            <person name="Muthukrishnan S."/>
            <person name="Oakeshott J.G."/>
            <person name="Palmer W."/>
            <person name="Park Y."/>
            <person name="Passarelli A.L."/>
            <person name="Rozas J."/>
            <person name="Schwartz L.M."/>
            <person name="Smith W."/>
            <person name="Southgate A."/>
            <person name="Vilcinskas A."/>
            <person name="Vogt R."/>
            <person name="Wang P."/>
            <person name="Werren J."/>
            <person name="Yu X.Q."/>
            <person name="Zhou J.J."/>
            <person name="Brown S.J."/>
            <person name="Scherer S.E."/>
            <person name="Richards S."/>
            <person name="Blissard G.W."/>
        </authorList>
    </citation>
    <scope>NUCLEOTIDE SEQUENCE</scope>
</reference>
<dbReference type="Proteomes" id="UP000791440">
    <property type="component" value="Unassembled WGS sequence"/>
</dbReference>
<keyword evidence="4" id="KW-0489">Methyltransferase</keyword>
<evidence type="ECO:0000256" key="2">
    <source>
        <dbReference type="ARBA" id="ARBA00009258"/>
    </source>
</evidence>
<evidence type="ECO:0000256" key="7">
    <source>
        <dbReference type="ARBA" id="ARBA00022946"/>
    </source>
</evidence>
<evidence type="ECO:0000256" key="8">
    <source>
        <dbReference type="ARBA" id="ARBA00023128"/>
    </source>
</evidence>
<dbReference type="AlphaFoldDB" id="A0A921Z2I4"/>
<gene>
    <name evidence="12" type="ORF">O3G_MSEX006501</name>
</gene>
<dbReference type="GO" id="GO:0008650">
    <property type="term" value="F:rRNA (uridine-2'-O-)-methyltransferase activity"/>
    <property type="evidence" value="ECO:0007669"/>
    <property type="project" value="TreeGrafter"/>
</dbReference>
<sequence>MSIKTMLYSRTVVSNELNFTKMCFVVNCLKRFKSSQQWLSRQRADPYVEKAKIYNYRCRSAFKLLEMNEKTNILRPGLTVIDLGASPGSWTQVAVQKTNADGADPTKPKGTVLSIDKLQIFPIEGATIMNNMDFSTIEAHDKVVATLDGRKVDIVMSDMAPSATGVKELDKDRIIGLCYMALRFAALVTKIDGNLLFKVWDGKEVPILEMDLARFYKNIKILKPNASRTDSSEKFILARGFKGIQRPLENGRWG</sequence>
<keyword evidence="13" id="KW-1185">Reference proteome</keyword>
<dbReference type="Pfam" id="PF01728">
    <property type="entry name" value="FtsJ"/>
    <property type="match status" value="1"/>
</dbReference>
<accession>A0A921Z2I4</accession>
<feature type="active site" description="Proton acceptor" evidence="10">
    <location>
        <position position="198"/>
    </location>
</feature>
<dbReference type="PIRSF" id="PIRSF005461">
    <property type="entry name" value="23S_rRNA_mtase"/>
    <property type="match status" value="1"/>
</dbReference>
<reference evidence="12" key="2">
    <citation type="submission" date="2020-12" db="EMBL/GenBank/DDBJ databases">
        <authorList>
            <person name="Kanost M."/>
        </authorList>
    </citation>
    <scope>NUCLEOTIDE SEQUENCE</scope>
</reference>
<dbReference type="InterPro" id="IPR029063">
    <property type="entry name" value="SAM-dependent_MTases_sf"/>
</dbReference>
<evidence type="ECO:0000256" key="10">
    <source>
        <dbReference type="PIRSR" id="PIRSR005461-1"/>
    </source>
</evidence>
<keyword evidence="8" id="KW-0496">Mitochondrion</keyword>
<dbReference type="FunFam" id="3.40.50.150:FF:000129">
    <property type="entry name" value="Mitochondrial rRNA methyltransferase 2"/>
    <property type="match status" value="1"/>
</dbReference>
<keyword evidence="7" id="KW-0809">Transit peptide</keyword>
<feature type="domain" description="Ribosomal RNA methyltransferase FtsJ" evidence="11">
    <location>
        <begin position="56"/>
        <end position="241"/>
    </location>
</feature>
<proteinExistence type="inferred from homology"/>
<dbReference type="PANTHER" id="PTHR10920">
    <property type="entry name" value="RIBOSOMAL RNA METHYLTRANSFERASE"/>
    <property type="match status" value="1"/>
</dbReference>
<dbReference type="EMBL" id="JH668385">
    <property type="protein sequence ID" value="KAG6450223.1"/>
    <property type="molecule type" value="Genomic_DNA"/>
</dbReference>
<protein>
    <recommendedName>
        <fullName evidence="9">rRNA methyltransferase 2, mitochondrial</fullName>
    </recommendedName>
</protein>
<evidence type="ECO:0000256" key="3">
    <source>
        <dbReference type="ARBA" id="ARBA00022552"/>
    </source>
</evidence>
<comment type="similarity">
    <text evidence="2">Belongs to the class I-like SAM-binding methyltransferase superfamily. RNA methyltransferase RlmE family.</text>
</comment>
<dbReference type="PANTHER" id="PTHR10920:SF18">
    <property type="entry name" value="RRNA METHYLTRANSFERASE 2, MITOCHONDRIAL"/>
    <property type="match status" value="1"/>
</dbReference>
<comment type="subcellular location">
    <subcellularLocation>
        <location evidence="1">Mitochondrion</location>
    </subcellularLocation>
</comment>
<dbReference type="GO" id="GO:1902775">
    <property type="term" value="P:mitochondrial large ribosomal subunit assembly"/>
    <property type="evidence" value="ECO:0007669"/>
    <property type="project" value="UniProtKB-ARBA"/>
</dbReference>
<evidence type="ECO:0000256" key="5">
    <source>
        <dbReference type="ARBA" id="ARBA00022679"/>
    </source>
</evidence>
<evidence type="ECO:0000313" key="12">
    <source>
        <dbReference type="EMBL" id="KAG6450223.1"/>
    </source>
</evidence>
<evidence type="ECO:0000256" key="6">
    <source>
        <dbReference type="ARBA" id="ARBA00022691"/>
    </source>
</evidence>
<dbReference type="GO" id="GO:0005759">
    <property type="term" value="C:mitochondrial matrix"/>
    <property type="evidence" value="ECO:0007669"/>
    <property type="project" value="UniProtKB-ARBA"/>
</dbReference>
<dbReference type="InterPro" id="IPR015507">
    <property type="entry name" value="rRNA-MeTfrase_E"/>
</dbReference>
<evidence type="ECO:0000259" key="11">
    <source>
        <dbReference type="Pfam" id="PF01728"/>
    </source>
</evidence>